<organism evidence="1 2">
    <name type="scientific">Abeliophyllum distichum</name>
    <dbReference type="NCBI Taxonomy" id="126358"/>
    <lineage>
        <taxon>Eukaryota</taxon>
        <taxon>Viridiplantae</taxon>
        <taxon>Streptophyta</taxon>
        <taxon>Embryophyta</taxon>
        <taxon>Tracheophyta</taxon>
        <taxon>Spermatophyta</taxon>
        <taxon>Magnoliopsida</taxon>
        <taxon>eudicotyledons</taxon>
        <taxon>Gunneridae</taxon>
        <taxon>Pentapetalae</taxon>
        <taxon>asterids</taxon>
        <taxon>lamiids</taxon>
        <taxon>Lamiales</taxon>
        <taxon>Oleaceae</taxon>
        <taxon>Forsythieae</taxon>
        <taxon>Abeliophyllum</taxon>
    </lineage>
</organism>
<reference evidence="2" key="1">
    <citation type="submission" date="2024-07" db="EMBL/GenBank/DDBJ databases">
        <title>Two chromosome-level genome assemblies of Korean endemic species Abeliophyllum distichum and Forsythia ovata (Oleaceae).</title>
        <authorList>
            <person name="Jang H."/>
        </authorList>
    </citation>
    <scope>NUCLEOTIDE SEQUENCE [LARGE SCALE GENOMIC DNA]</scope>
</reference>
<dbReference type="EMBL" id="JBFOLK010000008">
    <property type="protein sequence ID" value="KAL2491829.1"/>
    <property type="molecule type" value="Genomic_DNA"/>
</dbReference>
<name>A0ABD1RXV6_9LAMI</name>
<dbReference type="Proteomes" id="UP001604336">
    <property type="component" value="Unassembled WGS sequence"/>
</dbReference>
<comment type="caution">
    <text evidence="1">The sequence shown here is derived from an EMBL/GenBank/DDBJ whole genome shotgun (WGS) entry which is preliminary data.</text>
</comment>
<proteinExistence type="predicted"/>
<dbReference type="AlphaFoldDB" id="A0ABD1RXV6"/>
<evidence type="ECO:0000313" key="2">
    <source>
        <dbReference type="Proteomes" id="UP001604336"/>
    </source>
</evidence>
<sequence>MLDALDGIDRLNSSKYVPYDYPSYISGGILASKDKDINNHGKVNSGTSIVKITENGQEAPVILSSLSLIVVSTSTINNHEIVPICSSMFGIPFEITEDSSFLKNYFLRSHD</sequence>
<gene>
    <name evidence="1" type="ORF">Adt_27457</name>
</gene>
<protein>
    <submittedName>
        <fullName evidence="1">Uncharacterized protein</fullName>
    </submittedName>
</protein>
<accession>A0ABD1RXV6</accession>
<evidence type="ECO:0000313" key="1">
    <source>
        <dbReference type="EMBL" id="KAL2491829.1"/>
    </source>
</evidence>
<keyword evidence="2" id="KW-1185">Reference proteome</keyword>